<dbReference type="RefSeq" id="WP_344151544.1">
    <property type="nucleotide sequence ID" value="NZ_BAAANF010000010.1"/>
</dbReference>
<feature type="transmembrane region" description="Helical" evidence="1">
    <location>
        <begin position="62"/>
        <end position="83"/>
    </location>
</feature>
<keyword evidence="1" id="KW-0472">Membrane</keyword>
<protein>
    <recommendedName>
        <fullName evidence="4">PH domain-containing protein</fullName>
    </recommendedName>
</protein>
<accession>A0ABP4TAV0</accession>
<dbReference type="Proteomes" id="UP001500280">
    <property type="component" value="Unassembled WGS sequence"/>
</dbReference>
<evidence type="ECO:0000256" key="1">
    <source>
        <dbReference type="SAM" id="Phobius"/>
    </source>
</evidence>
<organism evidence="2 3">
    <name type="scientific">Kribbella yunnanensis</name>
    <dbReference type="NCBI Taxonomy" id="190194"/>
    <lineage>
        <taxon>Bacteria</taxon>
        <taxon>Bacillati</taxon>
        <taxon>Actinomycetota</taxon>
        <taxon>Actinomycetes</taxon>
        <taxon>Propionibacteriales</taxon>
        <taxon>Kribbellaceae</taxon>
        <taxon>Kribbella</taxon>
    </lineage>
</organism>
<dbReference type="EMBL" id="BAAANF010000010">
    <property type="protein sequence ID" value="GAA1685115.1"/>
    <property type="molecule type" value="Genomic_DNA"/>
</dbReference>
<evidence type="ECO:0008006" key="4">
    <source>
        <dbReference type="Google" id="ProtNLM"/>
    </source>
</evidence>
<keyword evidence="1" id="KW-0812">Transmembrane</keyword>
<evidence type="ECO:0000313" key="3">
    <source>
        <dbReference type="Proteomes" id="UP001500280"/>
    </source>
</evidence>
<gene>
    <name evidence="2" type="ORF">GCM10009745_31970</name>
</gene>
<reference evidence="3" key="1">
    <citation type="journal article" date="2019" name="Int. J. Syst. Evol. Microbiol.">
        <title>The Global Catalogue of Microorganisms (GCM) 10K type strain sequencing project: providing services to taxonomists for standard genome sequencing and annotation.</title>
        <authorList>
            <consortium name="The Broad Institute Genomics Platform"/>
            <consortium name="The Broad Institute Genome Sequencing Center for Infectious Disease"/>
            <person name="Wu L."/>
            <person name="Ma J."/>
        </authorList>
    </citation>
    <scope>NUCLEOTIDE SEQUENCE [LARGE SCALE GENOMIC DNA]</scope>
    <source>
        <strain evidence="3">JCM 14307</strain>
    </source>
</reference>
<proteinExistence type="predicted"/>
<keyword evidence="3" id="KW-1185">Reference proteome</keyword>
<sequence length="171" mass="18838">MPTMGELGPAEWTAEFQRSGRVVFRLRRRPAALRAGVILLLLAPSNVFNIVEFADESTVGRIFDGFGLAAWAFIVGGITWQLVTRRPIVVVDTEGIRTGRKLMSWDAVGTAGIPTGPTILRSLPVLPADVWAKEIRILQDNVRDLTAFSAWLNGLRPHRRTTEGDSHAEHG</sequence>
<comment type="caution">
    <text evidence="2">The sequence shown here is derived from an EMBL/GenBank/DDBJ whole genome shotgun (WGS) entry which is preliminary data.</text>
</comment>
<keyword evidence="1" id="KW-1133">Transmembrane helix</keyword>
<name>A0ABP4TAV0_9ACTN</name>
<evidence type="ECO:0000313" key="2">
    <source>
        <dbReference type="EMBL" id="GAA1685115.1"/>
    </source>
</evidence>
<feature type="transmembrane region" description="Helical" evidence="1">
    <location>
        <begin position="31"/>
        <end position="50"/>
    </location>
</feature>